<proteinExistence type="predicted"/>
<reference evidence="3" key="1">
    <citation type="submission" date="2022-12" db="EMBL/GenBank/DDBJ databases">
        <title>Chromosome-Level Genome Assembly of Japanese Cedar (Cryptomeriajaponica D. Don).</title>
        <authorList>
            <person name="Fujino T."/>
            <person name="Yamaguchi K."/>
            <person name="Yokoyama T."/>
            <person name="Hamanaka T."/>
            <person name="Harazono Y."/>
            <person name="Kamada H."/>
            <person name="Kobayashi W."/>
            <person name="Ujino-Ihara T."/>
            <person name="Uchiyama K."/>
            <person name="Matsumoto A."/>
            <person name="Izuno A."/>
            <person name="Tsumura Y."/>
            <person name="Toyoda A."/>
            <person name="Shigenobu S."/>
            <person name="Moriguchi Y."/>
            <person name="Ueno S."/>
            <person name="Kasahara M."/>
        </authorList>
    </citation>
    <scope>NUCLEOTIDE SEQUENCE</scope>
</reference>
<feature type="compositionally biased region" description="Polar residues" evidence="1">
    <location>
        <begin position="138"/>
        <end position="151"/>
    </location>
</feature>
<feature type="region of interest" description="Disordered" evidence="1">
    <location>
        <begin position="129"/>
        <end position="164"/>
    </location>
</feature>
<dbReference type="AlphaFoldDB" id="A0AAD3NRI7"/>
<feature type="chain" id="PRO_5042007112" evidence="2">
    <location>
        <begin position="46"/>
        <end position="236"/>
    </location>
</feature>
<dbReference type="Proteomes" id="UP001234787">
    <property type="component" value="Unassembled WGS sequence"/>
</dbReference>
<dbReference type="PANTHER" id="PTHR36336">
    <property type="entry name" value="OS09G0560400 PROTEIN"/>
    <property type="match status" value="1"/>
</dbReference>
<keyword evidence="2" id="KW-0732">Signal</keyword>
<keyword evidence="4" id="KW-1185">Reference proteome</keyword>
<organism evidence="3 4">
    <name type="scientific">Cryptomeria japonica</name>
    <name type="common">Japanese cedar</name>
    <name type="synonym">Cupressus japonica</name>
    <dbReference type="NCBI Taxonomy" id="3369"/>
    <lineage>
        <taxon>Eukaryota</taxon>
        <taxon>Viridiplantae</taxon>
        <taxon>Streptophyta</taxon>
        <taxon>Embryophyta</taxon>
        <taxon>Tracheophyta</taxon>
        <taxon>Spermatophyta</taxon>
        <taxon>Pinopsida</taxon>
        <taxon>Pinidae</taxon>
        <taxon>Conifers II</taxon>
        <taxon>Cupressales</taxon>
        <taxon>Cupressaceae</taxon>
        <taxon>Cryptomeria</taxon>
    </lineage>
</organism>
<gene>
    <name evidence="3" type="ORF">SUGI_1343070</name>
</gene>
<feature type="compositionally biased region" description="Basic and acidic residues" evidence="1">
    <location>
        <begin position="152"/>
        <end position="164"/>
    </location>
</feature>
<dbReference type="PANTHER" id="PTHR36336:SF1">
    <property type="entry name" value="OS09G0560400 PROTEIN"/>
    <property type="match status" value="1"/>
</dbReference>
<evidence type="ECO:0000313" key="3">
    <source>
        <dbReference type="EMBL" id="GLJ57572.1"/>
    </source>
</evidence>
<evidence type="ECO:0000256" key="2">
    <source>
        <dbReference type="SAM" id="SignalP"/>
    </source>
</evidence>
<evidence type="ECO:0000256" key="1">
    <source>
        <dbReference type="SAM" id="MobiDB-lite"/>
    </source>
</evidence>
<sequence length="236" mass="26939">MKDVNDLNNTIAMREGMAGSARRWSVMTIPQLLLLFLIKCSGAQGFSLQKRELRERFMTGNKSFECSPSTGCFQCAYSEKIDEKYHCSETGHRMSYKCIEVRNNFKEVNKEQVGKDSYSMKDEHREGITSGYKDVKLQNPQTQNTEGQSNDTRNKDGNWRRLSETSRTIEDTKQIYYIYRSCVPPASEEILGIFGFETLLGQGWVSGGKGGQWRVFPEVSASIQLGQQSYVFKKRG</sequence>
<name>A0AAD3NRI7_CRYJA</name>
<feature type="signal peptide" evidence="2">
    <location>
        <begin position="1"/>
        <end position="45"/>
    </location>
</feature>
<comment type="caution">
    <text evidence="3">The sequence shown here is derived from an EMBL/GenBank/DDBJ whole genome shotgun (WGS) entry which is preliminary data.</text>
</comment>
<protein>
    <submittedName>
        <fullName evidence="3">Uncharacterized protein</fullName>
    </submittedName>
</protein>
<evidence type="ECO:0000313" key="4">
    <source>
        <dbReference type="Proteomes" id="UP001234787"/>
    </source>
</evidence>
<accession>A0AAD3NRI7</accession>
<dbReference type="EMBL" id="BSEH01000147">
    <property type="protein sequence ID" value="GLJ57572.1"/>
    <property type="molecule type" value="Genomic_DNA"/>
</dbReference>